<protein>
    <submittedName>
        <fullName evidence="1">Jg3082 protein</fullName>
    </submittedName>
</protein>
<comment type="caution">
    <text evidence="1">The sequence shown here is derived from an EMBL/GenBank/DDBJ whole genome shotgun (WGS) entry which is preliminary data.</text>
</comment>
<sequence length="66" mass="6780">MMGEMGYPASISSTSSVHWGLGSVTGPSGMFSCAVVPRGDVPYVGERGCIRPVKHAPGEAGDEVVQ</sequence>
<accession>A0A8S4QNE4</accession>
<gene>
    <name evidence="1" type="primary">jg3082</name>
    <name evidence="1" type="ORF">PAEG_LOCUS4146</name>
</gene>
<dbReference type="Proteomes" id="UP000838756">
    <property type="component" value="Unassembled WGS sequence"/>
</dbReference>
<name>A0A8S4QNE4_9NEOP</name>
<organism evidence="1 2">
    <name type="scientific">Pararge aegeria aegeria</name>
    <dbReference type="NCBI Taxonomy" id="348720"/>
    <lineage>
        <taxon>Eukaryota</taxon>
        <taxon>Metazoa</taxon>
        <taxon>Ecdysozoa</taxon>
        <taxon>Arthropoda</taxon>
        <taxon>Hexapoda</taxon>
        <taxon>Insecta</taxon>
        <taxon>Pterygota</taxon>
        <taxon>Neoptera</taxon>
        <taxon>Endopterygota</taxon>
        <taxon>Lepidoptera</taxon>
        <taxon>Glossata</taxon>
        <taxon>Ditrysia</taxon>
        <taxon>Papilionoidea</taxon>
        <taxon>Nymphalidae</taxon>
        <taxon>Satyrinae</taxon>
        <taxon>Satyrini</taxon>
        <taxon>Parargina</taxon>
        <taxon>Pararge</taxon>
    </lineage>
</organism>
<dbReference type="EMBL" id="CAKXAJ010013905">
    <property type="protein sequence ID" value="CAH2216077.1"/>
    <property type="molecule type" value="Genomic_DNA"/>
</dbReference>
<reference evidence="1" key="1">
    <citation type="submission" date="2022-03" db="EMBL/GenBank/DDBJ databases">
        <authorList>
            <person name="Lindestad O."/>
        </authorList>
    </citation>
    <scope>NUCLEOTIDE SEQUENCE</scope>
</reference>
<proteinExistence type="predicted"/>
<dbReference type="AlphaFoldDB" id="A0A8S4QNE4"/>
<keyword evidence="2" id="KW-1185">Reference proteome</keyword>
<evidence type="ECO:0000313" key="2">
    <source>
        <dbReference type="Proteomes" id="UP000838756"/>
    </source>
</evidence>
<evidence type="ECO:0000313" key="1">
    <source>
        <dbReference type="EMBL" id="CAH2216077.1"/>
    </source>
</evidence>